<dbReference type="GO" id="GO:0051082">
    <property type="term" value="F:unfolded protein binding"/>
    <property type="evidence" value="ECO:0007669"/>
    <property type="project" value="TreeGrafter"/>
</dbReference>
<dbReference type="GO" id="GO:0006606">
    <property type="term" value="P:protein import into nucleus"/>
    <property type="evidence" value="ECO:0007669"/>
    <property type="project" value="Ensembl"/>
</dbReference>
<dbReference type="InterPro" id="IPR000225">
    <property type="entry name" value="Armadillo"/>
</dbReference>
<dbReference type="Pfam" id="PF25567">
    <property type="entry name" value="TPR_SYO1"/>
    <property type="match status" value="1"/>
</dbReference>
<reference evidence="4" key="1">
    <citation type="submission" date="2025-08" db="UniProtKB">
        <authorList>
            <consortium name="Ensembl"/>
        </authorList>
    </citation>
    <scope>IDENTIFICATION</scope>
</reference>
<accession>A0A8C9MMU1</accession>
<dbReference type="Ensembl" id="ENSSCAT00000006535.1">
    <property type="protein sequence ID" value="ENSSCAP00000005713.1"/>
    <property type="gene ID" value="ENSSCAG00000004471.1"/>
</dbReference>
<proteinExistence type="inferred from homology"/>
<dbReference type="Proteomes" id="UP000694409">
    <property type="component" value="Unassembled WGS sequence"/>
</dbReference>
<sequence length="660" mass="72365">SSCGPCVRSPRPETSTGGQSQVFKSHTVMFSVSPQLQHPSAEVREYACASISQLLQQKQVIPAFVQRDVVRCLGPLLMDHSLAVRETAAGALRNLSACGGFDVCDDMVTNDIMTPLVALLKECSIGLDANQLSPKKCRGMNKNYIEDIANEAINLLWNICECNNTALYIFNKEGCLEAVLHYIKKFATNVDLAISVANCLQAVTEDNPDLLSSFNASAQQILETVMLSPESTMKHILLRTLIAGTIWNIKDTIPPGSLGSTVNAILKIFSESLAIDAGETIIRMNEAEKNRLKLTVEPETEENMSDPTENCVLSEDDNMEEIPKGKLRRENDVSDLLPSDKWEQKEVTALLTAQQTALEIIVNMCCSEDPSDDEWEELSSSDESDLFMENSYNEGGGLLLSPLCLSDEVNSAFLNNLIPKKILEKTAFPNSVAVDICTHNPSWKPLIKKLNAVQCRALTCLQSILLVSDVDCLGGASALQSLAQHLSQLIFSKTDIRYALRALLQTMASKNISQCMTPEQLLALCEAGIQSSNASVRVNMVSILGISGSVLAKGQDTAETLKMIGKFLLEVAMKESSLVVAGEALDALFDVFADGEEAERAALQIKLLSTLKEFQPVFRMRMRKEGKGQYSTDQLCVLDNVKMNLRRFIAYQETLGKTPT</sequence>
<dbReference type="GO" id="GO:0042273">
    <property type="term" value="P:ribosomal large subunit biogenesis"/>
    <property type="evidence" value="ECO:0007669"/>
    <property type="project" value="Ensembl"/>
</dbReference>
<dbReference type="InterPro" id="IPR011989">
    <property type="entry name" value="ARM-like"/>
</dbReference>
<dbReference type="AlphaFoldDB" id="A0A8C9MMU1"/>
<gene>
    <name evidence="4" type="primary">HEATR3</name>
</gene>
<evidence type="ECO:0000313" key="5">
    <source>
        <dbReference type="Proteomes" id="UP000694409"/>
    </source>
</evidence>
<protein>
    <submittedName>
        <fullName evidence="4">HEAT repeat containing 3</fullName>
    </submittedName>
</protein>
<dbReference type="PANTHER" id="PTHR13347">
    <property type="entry name" value="HEAT REPEAT-CONTAINING PROTEIN 3"/>
    <property type="match status" value="1"/>
</dbReference>
<keyword evidence="5" id="KW-1185">Reference proteome</keyword>
<feature type="region of interest" description="Disordered" evidence="2">
    <location>
        <begin position="1"/>
        <end position="20"/>
    </location>
</feature>
<dbReference type="InterPro" id="IPR057990">
    <property type="entry name" value="TPR_SYO1"/>
</dbReference>
<reference evidence="4" key="2">
    <citation type="submission" date="2025-09" db="UniProtKB">
        <authorList>
            <consortium name="Ensembl"/>
        </authorList>
    </citation>
    <scope>IDENTIFICATION</scope>
</reference>
<dbReference type="GeneTree" id="ENSGT00390000012529"/>
<dbReference type="PANTHER" id="PTHR13347:SF1">
    <property type="entry name" value="HEAT REPEAT-CONTAINING PROTEIN 3"/>
    <property type="match status" value="1"/>
</dbReference>
<dbReference type="SMART" id="SM00185">
    <property type="entry name" value="ARM"/>
    <property type="match status" value="2"/>
</dbReference>
<dbReference type="SUPFAM" id="SSF48371">
    <property type="entry name" value="ARM repeat"/>
    <property type="match status" value="1"/>
</dbReference>
<dbReference type="InterPro" id="IPR016024">
    <property type="entry name" value="ARM-type_fold"/>
</dbReference>
<dbReference type="GO" id="GO:0043249">
    <property type="term" value="P:erythrocyte maturation"/>
    <property type="evidence" value="ECO:0007669"/>
    <property type="project" value="Ensembl"/>
</dbReference>
<name>A0A8C9MMU1_SERCA</name>
<evidence type="ECO:0000256" key="1">
    <source>
        <dbReference type="ARBA" id="ARBA00049983"/>
    </source>
</evidence>
<evidence type="ECO:0000256" key="2">
    <source>
        <dbReference type="SAM" id="MobiDB-lite"/>
    </source>
</evidence>
<evidence type="ECO:0000259" key="3">
    <source>
        <dbReference type="Pfam" id="PF25567"/>
    </source>
</evidence>
<comment type="similarity">
    <text evidence="1">Belongs to the nuclear import and ribosome assembly adapter family.</text>
</comment>
<feature type="domain" description="SYO1-like TPR repeats" evidence="3">
    <location>
        <begin position="408"/>
        <end position="654"/>
    </location>
</feature>
<dbReference type="InterPro" id="IPR052616">
    <property type="entry name" value="SYO1-like"/>
</dbReference>
<evidence type="ECO:0000313" key="4">
    <source>
        <dbReference type="Ensembl" id="ENSSCAP00000005713.1"/>
    </source>
</evidence>
<dbReference type="CDD" id="cd13394">
    <property type="entry name" value="Syo1_like"/>
    <property type="match status" value="1"/>
</dbReference>
<organism evidence="4 5">
    <name type="scientific">Serinus canaria</name>
    <name type="common">Island canary</name>
    <name type="synonym">Fringilla canaria</name>
    <dbReference type="NCBI Taxonomy" id="9135"/>
    <lineage>
        <taxon>Eukaryota</taxon>
        <taxon>Metazoa</taxon>
        <taxon>Chordata</taxon>
        <taxon>Craniata</taxon>
        <taxon>Vertebrata</taxon>
        <taxon>Euteleostomi</taxon>
        <taxon>Archelosauria</taxon>
        <taxon>Archosauria</taxon>
        <taxon>Dinosauria</taxon>
        <taxon>Saurischia</taxon>
        <taxon>Theropoda</taxon>
        <taxon>Coelurosauria</taxon>
        <taxon>Aves</taxon>
        <taxon>Neognathae</taxon>
        <taxon>Neoaves</taxon>
        <taxon>Telluraves</taxon>
        <taxon>Australaves</taxon>
        <taxon>Passeriformes</taxon>
        <taxon>Passeroidea</taxon>
        <taxon>Fringillidae</taxon>
        <taxon>Carduelinae</taxon>
        <taxon>Serinus</taxon>
    </lineage>
</organism>
<dbReference type="Gene3D" id="1.25.10.10">
    <property type="entry name" value="Leucine-rich Repeat Variant"/>
    <property type="match status" value="1"/>
</dbReference>